<dbReference type="RefSeq" id="WP_027512477.1">
    <property type="nucleotide sequence ID" value="NZ_CP104144.1"/>
</dbReference>
<dbReference type="Proteomes" id="UP001060123">
    <property type="component" value="Plasmid pWSM1592_1"/>
</dbReference>
<geneLocation type="plasmid" evidence="2 3">
    <name>pWSM1592_1</name>
</geneLocation>
<accession>A0ABY5XVG3</accession>
<keyword evidence="1" id="KW-0472">Membrane</keyword>
<reference evidence="2" key="1">
    <citation type="submission" date="2022-09" db="EMBL/GenBank/DDBJ databases">
        <title>Australian commercial rhizobial inoculants.</title>
        <authorList>
            <person name="Kohlmeier M.G."/>
            <person name="O'Hara G.W."/>
            <person name="Colombi E."/>
            <person name="Ramsay J.P."/>
            <person name="Terpolilli J."/>
        </authorList>
    </citation>
    <scope>NUCLEOTIDE SEQUENCE</scope>
    <source>
        <strain evidence="2">WSM1592</strain>
        <plasmid evidence="2">pWSM1592_1</plasmid>
    </source>
</reference>
<keyword evidence="1" id="KW-1133">Transmembrane helix</keyword>
<keyword evidence="2" id="KW-0614">Plasmid</keyword>
<name>A0ABY5XVG3_RHISU</name>
<dbReference type="EMBL" id="CP104144">
    <property type="protein sequence ID" value="UWU18256.1"/>
    <property type="molecule type" value="Genomic_DNA"/>
</dbReference>
<keyword evidence="3" id="KW-1185">Reference proteome</keyword>
<organism evidence="2 3">
    <name type="scientific">Rhizobium sullae</name>
    <name type="common">Rhizobium hedysari</name>
    <dbReference type="NCBI Taxonomy" id="50338"/>
    <lineage>
        <taxon>Bacteria</taxon>
        <taxon>Pseudomonadati</taxon>
        <taxon>Pseudomonadota</taxon>
        <taxon>Alphaproteobacteria</taxon>
        <taxon>Hyphomicrobiales</taxon>
        <taxon>Rhizobiaceae</taxon>
        <taxon>Rhizobium/Agrobacterium group</taxon>
        <taxon>Rhizobium</taxon>
    </lineage>
</organism>
<gene>
    <name evidence="2" type="ORF">N2599_23655</name>
</gene>
<evidence type="ECO:0000313" key="2">
    <source>
        <dbReference type="EMBL" id="UWU18256.1"/>
    </source>
</evidence>
<protein>
    <submittedName>
        <fullName evidence="2">Uncharacterized protein</fullName>
    </submittedName>
</protein>
<keyword evidence="1" id="KW-0812">Transmembrane</keyword>
<sequence length="65" mass="7497">MTDDDNKKTAPREYIAEIDGKRRKESGRALLIILIAVMIIVGRTLACRFDDRCRSACPRQSWLCR</sequence>
<evidence type="ECO:0000313" key="3">
    <source>
        <dbReference type="Proteomes" id="UP001060123"/>
    </source>
</evidence>
<evidence type="ECO:0000256" key="1">
    <source>
        <dbReference type="SAM" id="Phobius"/>
    </source>
</evidence>
<proteinExistence type="predicted"/>
<feature type="transmembrane region" description="Helical" evidence="1">
    <location>
        <begin position="29"/>
        <end position="46"/>
    </location>
</feature>